<protein>
    <submittedName>
        <fullName evidence="5">COesterase domain-containing protein</fullName>
    </submittedName>
</protein>
<dbReference type="OrthoDB" id="3200163at2759"/>
<dbReference type="Pfam" id="PF00135">
    <property type="entry name" value="COesterase"/>
    <property type="match status" value="1"/>
</dbReference>
<dbReference type="EMBL" id="UZAN01003817">
    <property type="protein sequence ID" value="VDP30417.1"/>
    <property type="molecule type" value="Genomic_DNA"/>
</dbReference>
<dbReference type="InterPro" id="IPR002018">
    <property type="entry name" value="CarbesteraseB"/>
</dbReference>
<sequence>MNQNKDANEDQEHDLAEDDQVLTVRNFISLSSLLPDPVEWEIICQRQRMERIRFLVGVSITYLVLWVAHAPIAIWKTWSLEHNAELKRLLSDRPGLGQPLPPNCIKTKCAALCPEASDTQGWYTLFGIPYATLPQQSSYFSAATYPYTFKECYLAYWHGVAKEKRRFIDGQIRFIGREANDDESECAQMKTKKGISVPVGKPQSCLTLSFHYPWFSKSHGGGKRQRGMPIVAYIGGTYLMNHRPRLPSAKMVSELRVLYVAISYRLGVFGFSDFGVEGAGPNHGLSDVREALSWIQEHAHHFGGDRSRVMLYGENSGATLAAALLASSGLENTVIDGQ</sequence>
<dbReference type="PANTHER" id="PTHR43142:SF5">
    <property type="entry name" value="CARBOXYLIC ESTER HYDROLASE"/>
    <property type="match status" value="1"/>
</dbReference>
<dbReference type="AlphaFoldDB" id="A0A183A1P9"/>
<feature type="domain" description="Carboxylesterase type B" evidence="2">
    <location>
        <begin position="177"/>
        <end position="328"/>
    </location>
</feature>
<dbReference type="Proteomes" id="UP000272942">
    <property type="component" value="Unassembled WGS sequence"/>
</dbReference>
<evidence type="ECO:0000313" key="5">
    <source>
        <dbReference type="WBParaSite" id="ECPE_0000088401-mRNA-1"/>
    </source>
</evidence>
<dbReference type="SUPFAM" id="SSF53474">
    <property type="entry name" value="alpha/beta-Hydrolases"/>
    <property type="match status" value="1"/>
</dbReference>
<organism evidence="5">
    <name type="scientific">Echinostoma caproni</name>
    <dbReference type="NCBI Taxonomy" id="27848"/>
    <lineage>
        <taxon>Eukaryota</taxon>
        <taxon>Metazoa</taxon>
        <taxon>Spiralia</taxon>
        <taxon>Lophotrochozoa</taxon>
        <taxon>Platyhelminthes</taxon>
        <taxon>Trematoda</taxon>
        <taxon>Digenea</taxon>
        <taxon>Plagiorchiida</taxon>
        <taxon>Echinostomata</taxon>
        <taxon>Echinostomatoidea</taxon>
        <taxon>Echinostomatidae</taxon>
        <taxon>Echinostoma</taxon>
    </lineage>
</organism>
<keyword evidence="1" id="KW-1133">Transmembrane helix</keyword>
<dbReference type="PANTHER" id="PTHR43142">
    <property type="entry name" value="CARBOXYLIC ESTER HYDROLASE"/>
    <property type="match status" value="1"/>
</dbReference>
<reference evidence="3 4" key="2">
    <citation type="submission" date="2018-11" db="EMBL/GenBank/DDBJ databases">
        <authorList>
            <consortium name="Pathogen Informatics"/>
        </authorList>
    </citation>
    <scope>NUCLEOTIDE SEQUENCE [LARGE SCALE GENOMIC DNA]</scope>
    <source>
        <strain evidence="3 4">Egypt</strain>
    </source>
</reference>
<keyword evidence="4" id="KW-1185">Reference proteome</keyword>
<proteinExistence type="predicted"/>
<evidence type="ECO:0000313" key="3">
    <source>
        <dbReference type="EMBL" id="VDP30417.1"/>
    </source>
</evidence>
<dbReference type="Gene3D" id="3.40.50.1820">
    <property type="entry name" value="alpha/beta hydrolase"/>
    <property type="match status" value="1"/>
</dbReference>
<gene>
    <name evidence="3" type="ORF">ECPE_LOCUS884</name>
</gene>
<name>A0A183A1P9_9TREM</name>
<feature type="transmembrane region" description="Helical" evidence="1">
    <location>
        <begin position="54"/>
        <end position="75"/>
    </location>
</feature>
<dbReference type="InterPro" id="IPR029058">
    <property type="entry name" value="AB_hydrolase_fold"/>
</dbReference>
<evidence type="ECO:0000313" key="4">
    <source>
        <dbReference type="Proteomes" id="UP000272942"/>
    </source>
</evidence>
<evidence type="ECO:0000259" key="2">
    <source>
        <dbReference type="Pfam" id="PF00135"/>
    </source>
</evidence>
<dbReference type="WBParaSite" id="ECPE_0000088401-mRNA-1">
    <property type="protein sequence ID" value="ECPE_0000088401-mRNA-1"/>
    <property type="gene ID" value="ECPE_0000088401"/>
</dbReference>
<evidence type="ECO:0000256" key="1">
    <source>
        <dbReference type="SAM" id="Phobius"/>
    </source>
</evidence>
<keyword evidence="1" id="KW-0812">Transmembrane</keyword>
<reference evidence="5" key="1">
    <citation type="submission" date="2016-06" db="UniProtKB">
        <authorList>
            <consortium name="WormBaseParasite"/>
        </authorList>
    </citation>
    <scope>IDENTIFICATION</scope>
</reference>
<keyword evidence="1" id="KW-0472">Membrane</keyword>
<accession>A0A183A1P9</accession>